<reference evidence="6 7" key="1">
    <citation type="submission" date="2024-02" db="EMBL/GenBank/DDBJ databases">
        <title>A draft genome for the cacao thread blight pathogen Marasmius crinis-equi.</title>
        <authorList>
            <person name="Cohen S.P."/>
            <person name="Baruah I.K."/>
            <person name="Amoako-Attah I."/>
            <person name="Bukari Y."/>
            <person name="Meinhardt L.W."/>
            <person name="Bailey B.A."/>
        </authorList>
    </citation>
    <scope>NUCLEOTIDE SEQUENCE [LARGE SCALE GENOMIC DNA]</scope>
    <source>
        <strain evidence="6 7">GH-76</strain>
    </source>
</reference>
<dbReference type="Pfam" id="PF04615">
    <property type="entry name" value="Utp14"/>
    <property type="match status" value="1"/>
</dbReference>
<feature type="compositionally biased region" description="Low complexity" evidence="5">
    <location>
        <begin position="715"/>
        <end position="729"/>
    </location>
</feature>
<dbReference type="PANTHER" id="PTHR14150:SF12">
    <property type="entry name" value="U3 SMALL NUCLEOLAR RNA-ASSOCIATED PROTEIN 14 HOMOLOG A"/>
    <property type="match status" value="1"/>
</dbReference>
<evidence type="ECO:0000256" key="3">
    <source>
        <dbReference type="ARBA" id="ARBA00023242"/>
    </source>
</evidence>
<feature type="compositionally biased region" description="Acidic residues" evidence="5">
    <location>
        <begin position="216"/>
        <end position="234"/>
    </location>
</feature>
<dbReference type="EMBL" id="JBAHYK010000024">
    <property type="protein sequence ID" value="KAL0580728.1"/>
    <property type="molecule type" value="Genomic_DNA"/>
</dbReference>
<dbReference type="InterPro" id="IPR006709">
    <property type="entry name" value="SSU_processome_Utp14"/>
</dbReference>
<feature type="coiled-coil region" evidence="4">
    <location>
        <begin position="438"/>
        <end position="465"/>
    </location>
</feature>
<dbReference type="PANTHER" id="PTHR14150">
    <property type="entry name" value="U3 SMALL NUCLEOLAR RNA-ASSOCIATED PROTEIN 14"/>
    <property type="match status" value="1"/>
</dbReference>
<feature type="region of interest" description="Disordered" evidence="5">
    <location>
        <begin position="537"/>
        <end position="628"/>
    </location>
</feature>
<feature type="compositionally biased region" description="Low complexity" evidence="5">
    <location>
        <begin position="247"/>
        <end position="265"/>
    </location>
</feature>
<feature type="compositionally biased region" description="Acidic residues" evidence="5">
    <location>
        <begin position="101"/>
        <end position="120"/>
    </location>
</feature>
<feature type="compositionally biased region" description="Basic and acidic residues" evidence="5">
    <location>
        <begin position="558"/>
        <end position="570"/>
    </location>
</feature>
<feature type="region of interest" description="Disordered" evidence="5">
    <location>
        <begin position="685"/>
        <end position="853"/>
    </location>
</feature>
<feature type="compositionally biased region" description="Basic and acidic residues" evidence="5">
    <location>
        <begin position="357"/>
        <end position="370"/>
    </location>
</feature>
<keyword evidence="2" id="KW-0597">Phosphoprotein</keyword>
<feature type="compositionally biased region" description="Acidic residues" evidence="5">
    <location>
        <begin position="582"/>
        <end position="600"/>
    </location>
</feature>
<feature type="compositionally biased region" description="Basic and acidic residues" evidence="5">
    <location>
        <begin position="87"/>
        <end position="100"/>
    </location>
</feature>
<evidence type="ECO:0000313" key="6">
    <source>
        <dbReference type="EMBL" id="KAL0580728.1"/>
    </source>
</evidence>
<feature type="region of interest" description="Disordered" evidence="5">
    <location>
        <begin position="1"/>
        <end position="313"/>
    </location>
</feature>
<name>A0ABR3FZB1_9AGAR</name>
<feature type="compositionally biased region" description="Low complexity" evidence="5">
    <location>
        <begin position="738"/>
        <end position="754"/>
    </location>
</feature>
<feature type="region of interest" description="Disordered" evidence="5">
    <location>
        <begin position="329"/>
        <end position="370"/>
    </location>
</feature>
<feature type="region of interest" description="Disordered" evidence="5">
    <location>
        <begin position="885"/>
        <end position="912"/>
    </location>
</feature>
<feature type="compositionally biased region" description="Acidic residues" evidence="5">
    <location>
        <begin position="70"/>
        <end position="86"/>
    </location>
</feature>
<proteinExistence type="predicted"/>
<evidence type="ECO:0008006" key="8">
    <source>
        <dbReference type="Google" id="ProtNLM"/>
    </source>
</evidence>
<feature type="compositionally biased region" description="Basic and acidic residues" evidence="5">
    <location>
        <begin position="795"/>
        <end position="806"/>
    </location>
</feature>
<comment type="caution">
    <text evidence="6">The sequence shown here is derived from an EMBL/GenBank/DDBJ whole genome shotgun (WGS) entry which is preliminary data.</text>
</comment>
<feature type="compositionally biased region" description="Acidic residues" evidence="5">
    <location>
        <begin position="163"/>
        <end position="182"/>
    </location>
</feature>
<evidence type="ECO:0000256" key="1">
    <source>
        <dbReference type="ARBA" id="ARBA00004604"/>
    </source>
</evidence>
<feature type="compositionally biased region" description="Polar residues" evidence="5">
    <location>
        <begin position="1"/>
        <end position="10"/>
    </location>
</feature>
<evidence type="ECO:0000256" key="5">
    <source>
        <dbReference type="SAM" id="MobiDB-lite"/>
    </source>
</evidence>
<feature type="compositionally biased region" description="Basic residues" evidence="5">
    <location>
        <begin position="131"/>
        <end position="142"/>
    </location>
</feature>
<comment type="subcellular location">
    <subcellularLocation>
        <location evidence="1">Nucleus</location>
        <location evidence="1">Nucleolus</location>
    </subcellularLocation>
</comment>
<gene>
    <name evidence="6" type="ORF">V5O48_001286</name>
</gene>
<keyword evidence="7" id="KW-1185">Reference proteome</keyword>
<dbReference type="Proteomes" id="UP001465976">
    <property type="component" value="Unassembled WGS sequence"/>
</dbReference>
<accession>A0ABR3FZB1</accession>
<evidence type="ECO:0000256" key="4">
    <source>
        <dbReference type="SAM" id="Coils"/>
    </source>
</evidence>
<feature type="compositionally biased region" description="Basic and acidic residues" evidence="5">
    <location>
        <begin position="510"/>
        <end position="521"/>
    </location>
</feature>
<sequence>MARKPSSSLPSKKARRPNGPSKSNAAVTGYAKRQARKAAKKSRDDEENIYEYAPEERKASRRSKISLDLDRDEEANYEPGEDEEEDIRMKARLLGEGDRVDTDDDEEIDSDAAFEDEDEDRFAGFFGKGSKAPKKVKKKSKVRFAEVDLNEDDDEDMKRDDSELSGDEEEDEESGEDDEFIDVLDILDGRGEPLNEDEDTVDAPKPGPSKQKPHEENDEEDGDEEEDEDEEDENISISLSDAEEDAAGALDDLQNFVSSLDPSSSSKKRRADNEDGESQSQPSTQPKKRRLLREQTEAGEENEFRTKAAGLSLTDLLAPLSGNTTTAFDKSVKALQPSTSTSKKNPQTLSAPLPQRAQERLDRQAAYEQTKTEVDKWSATMKRIQEAEHLSFPLQRKETQGRTSNLELAAKFTPRTPLESTISKLLASANLATDSSVLQTEENMLKANELSVEEVNERRKELRRMRELMFRAEVKAKRVKKIKSKVYRRLKRKEKEKGDVEMDDEDDEEARMKHETERARERATLRHKNTGKWARTMMRRGGYDEDGEEGEDGVVRSGRQEMEDMLARGEKLRRKIAGKGSDDEEDGDDESGSGSDDDEAAMFNELKALRDQEALQQEEDGTKKKGGTIFDMKFMKDAEARKQQEANGMVDDFMREMGQQVGDDEDGIPEAESADGGVLVSRTGGRMIFRPGSNASTLVRTVEKAPSEGSSTLKSAADASAPSSPTTTTIPVKSTSRPLLSSQPSEEAPSSSNPWLATGPEARGAKAPRKNNEVVVDKGSSMSSKSKNKLKKQAKKTEADKTKDDAVVEIQTDVNLRRSEDDDSDGNSEVEAQEAALASKKKGKGKGKGKGQVAFEQRDLVARAFAGDNVVKDFEDAKQREIMMDAPKEVDTTLPGWGSWGGTGTTKRPPKASLIKKVAGVDPKSRADYKKSHVIISEKRDKKAAKYQVNDLPYPYTSKAQYERRMEQPLGPEWNTRVGFQKGTLPKVVKKMGTVIDPLEKLF</sequence>
<feature type="compositionally biased region" description="Basic and acidic residues" evidence="5">
    <location>
        <begin position="292"/>
        <end position="306"/>
    </location>
</feature>
<keyword evidence="3" id="KW-0539">Nucleus</keyword>
<feature type="compositionally biased region" description="Polar residues" evidence="5">
    <location>
        <begin position="336"/>
        <end position="350"/>
    </location>
</feature>
<organism evidence="6 7">
    <name type="scientific">Marasmius crinis-equi</name>
    <dbReference type="NCBI Taxonomy" id="585013"/>
    <lineage>
        <taxon>Eukaryota</taxon>
        <taxon>Fungi</taxon>
        <taxon>Dikarya</taxon>
        <taxon>Basidiomycota</taxon>
        <taxon>Agaricomycotina</taxon>
        <taxon>Agaricomycetes</taxon>
        <taxon>Agaricomycetidae</taxon>
        <taxon>Agaricales</taxon>
        <taxon>Marasmiineae</taxon>
        <taxon>Marasmiaceae</taxon>
        <taxon>Marasmius</taxon>
    </lineage>
</organism>
<evidence type="ECO:0000313" key="7">
    <source>
        <dbReference type="Proteomes" id="UP001465976"/>
    </source>
</evidence>
<evidence type="ECO:0000256" key="2">
    <source>
        <dbReference type="ARBA" id="ARBA00022553"/>
    </source>
</evidence>
<keyword evidence="4" id="KW-0175">Coiled coil</keyword>
<feature type="compositionally biased region" description="Acidic residues" evidence="5">
    <location>
        <begin position="821"/>
        <end position="832"/>
    </location>
</feature>
<protein>
    <recommendedName>
        <fullName evidence="8">Utp14-domain-containing protein</fullName>
    </recommendedName>
</protein>
<feature type="region of interest" description="Disordered" evidence="5">
    <location>
        <begin position="492"/>
        <end position="521"/>
    </location>
</feature>
<feature type="compositionally biased region" description="Basic residues" evidence="5">
    <location>
        <begin position="839"/>
        <end position="849"/>
    </location>
</feature>